<accession>L8GF30</accession>
<dbReference type="VEuPathDB" id="AmoebaDB:ACA1_122720"/>
<name>L8GF30_ACACF</name>
<organism evidence="1 2">
    <name type="scientific">Acanthamoeba castellanii (strain ATCC 30010 / Neff)</name>
    <dbReference type="NCBI Taxonomy" id="1257118"/>
    <lineage>
        <taxon>Eukaryota</taxon>
        <taxon>Amoebozoa</taxon>
        <taxon>Discosea</taxon>
        <taxon>Longamoebia</taxon>
        <taxon>Centramoebida</taxon>
        <taxon>Acanthamoebidae</taxon>
        <taxon>Acanthamoeba</taxon>
    </lineage>
</organism>
<dbReference type="Proteomes" id="UP000011083">
    <property type="component" value="Unassembled WGS sequence"/>
</dbReference>
<dbReference type="KEGG" id="acan:ACA1_122720"/>
<gene>
    <name evidence="1" type="ORF">ACA1_122720</name>
</gene>
<dbReference type="AlphaFoldDB" id="L8GF30"/>
<dbReference type="RefSeq" id="XP_004333492.1">
    <property type="nucleotide sequence ID" value="XM_004333444.1"/>
</dbReference>
<evidence type="ECO:0000313" key="2">
    <source>
        <dbReference type="Proteomes" id="UP000011083"/>
    </source>
</evidence>
<keyword evidence="2" id="KW-1185">Reference proteome</keyword>
<sequence length="143" mass="16151">MLINKVFRQCVSSDDNKTRVALGLNHEWKPCDVEASDRTESELIAEGYVPAADQLPSADRSVWIFIDQESRTYAIPPPIRNMPMPRAKTYGHAPVQKGCEMRLLSLGGVPEGYANSKNLPHEIFMVARYFTRICARTRRSPTV</sequence>
<dbReference type="GeneID" id="14911861"/>
<protein>
    <submittedName>
        <fullName evidence="1">Uncharacterized protein</fullName>
    </submittedName>
</protein>
<proteinExistence type="predicted"/>
<reference evidence="1 2" key="1">
    <citation type="journal article" date="2013" name="Genome Biol.">
        <title>Genome of Acanthamoeba castellanii highlights extensive lateral gene transfer and early evolution of tyrosine kinase signaling.</title>
        <authorList>
            <person name="Clarke M."/>
            <person name="Lohan A.J."/>
            <person name="Liu B."/>
            <person name="Lagkouvardos I."/>
            <person name="Roy S."/>
            <person name="Zafar N."/>
            <person name="Bertelli C."/>
            <person name="Schilde C."/>
            <person name="Kianianmomeni A."/>
            <person name="Burglin T.R."/>
            <person name="Frech C."/>
            <person name="Turcotte B."/>
            <person name="Kopec K.O."/>
            <person name="Synnott J.M."/>
            <person name="Choo C."/>
            <person name="Paponov I."/>
            <person name="Finkler A."/>
            <person name="Soon Heng Tan C."/>
            <person name="Hutchins A.P."/>
            <person name="Weinmeier T."/>
            <person name="Rattei T."/>
            <person name="Chu J.S."/>
            <person name="Gimenez G."/>
            <person name="Irimia M."/>
            <person name="Rigden D.J."/>
            <person name="Fitzpatrick D.A."/>
            <person name="Lorenzo-Morales J."/>
            <person name="Bateman A."/>
            <person name="Chiu C.H."/>
            <person name="Tang P."/>
            <person name="Hegemann P."/>
            <person name="Fromm H."/>
            <person name="Raoult D."/>
            <person name="Greub G."/>
            <person name="Miranda-Saavedra D."/>
            <person name="Chen N."/>
            <person name="Nash P."/>
            <person name="Ginger M.L."/>
            <person name="Horn M."/>
            <person name="Schaap P."/>
            <person name="Caler L."/>
            <person name="Loftus B."/>
        </authorList>
    </citation>
    <scope>NUCLEOTIDE SEQUENCE [LARGE SCALE GENOMIC DNA]</scope>
    <source>
        <strain evidence="1 2">Neff</strain>
    </source>
</reference>
<evidence type="ECO:0000313" key="1">
    <source>
        <dbReference type="EMBL" id="ELR11479.1"/>
    </source>
</evidence>
<dbReference type="EMBL" id="KB008151">
    <property type="protein sequence ID" value="ELR11479.1"/>
    <property type="molecule type" value="Genomic_DNA"/>
</dbReference>